<organism evidence="2 3">
    <name type="scientific">Mesorhizobium prunaredense</name>
    <dbReference type="NCBI Taxonomy" id="1631249"/>
    <lineage>
        <taxon>Bacteria</taxon>
        <taxon>Pseudomonadati</taxon>
        <taxon>Pseudomonadota</taxon>
        <taxon>Alphaproteobacteria</taxon>
        <taxon>Hyphomicrobiales</taxon>
        <taxon>Phyllobacteriaceae</taxon>
        <taxon>Mesorhizobium</taxon>
    </lineage>
</organism>
<accession>A0A1R3V9Q2</accession>
<dbReference type="AlphaFoldDB" id="A0A1R3V9Q2"/>
<sequence length="207" mass="22205">MSFATCPSKRRTSPAVVFWNCLRRSRISSGSSRLASAVEPTRSTNMTVSCRRSASRGRPGSPNRSTEADIGEAEAGLADTTSGWPSIAAIASSIRLRWPSAPTPISFRSSAVRRGRISASIALSSKTGTYCSRPKFLSQTAIFIWPVTAIDASFGGARVYHTDIAITRSFVHPRRRRDVHVPLAAVPSALALRAGLDLTRLDGNGDC</sequence>
<name>A0A1R3V9Q2_9HYPH</name>
<feature type="compositionally biased region" description="Low complexity" evidence="1">
    <location>
        <begin position="49"/>
        <end position="65"/>
    </location>
</feature>
<dbReference type="EMBL" id="FTPD01000023">
    <property type="protein sequence ID" value="SIT56647.1"/>
    <property type="molecule type" value="Genomic_DNA"/>
</dbReference>
<feature type="region of interest" description="Disordered" evidence="1">
    <location>
        <begin position="32"/>
        <end position="70"/>
    </location>
</feature>
<evidence type="ECO:0000313" key="3">
    <source>
        <dbReference type="Proteomes" id="UP000188388"/>
    </source>
</evidence>
<gene>
    <name evidence="2" type="ORF">BQ8794_30096</name>
</gene>
<protein>
    <submittedName>
        <fullName evidence="2">Uncharacterized protein</fullName>
    </submittedName>
</protein>
<proteinExistence type="predicted"/>
<evidence type="ECO:0000313" key="2">
    <source>
        <dbReference type="EMBL" id="SIT56647.1"/>
    </source>
</evidence>
<keyword evidence="3" id="KW-1185">Reference proteome</keyword>
<dbReference type="Proteomes" id="UP000188388">
    <property type="component" value="Unassembled WGS sequence"/>
</dbReference>
<reference evidence="3" key="1">
    <citation type="submission" date="2017-01" db="EMBL/GenBank/DDBJ databases">
        <authorList>
            <person name="Brunel B."/>
        </authorList>
    </citation>
    <scope>NUCLEOTIDE SEQUENCE [LARGE SCALE GENOMIC DNA]</scope>
</reference>
<evidence type="ECO:0000256" key="1">
    <source>
        <dbReference type="SAM" id="MobiDB-lite"/>
    </source>
</evidence>